<dbReference type="SUPFAM" id="SSF51316">
    <property type="entry name" value="Mss4-like"/>
    <property type="match status" value="1"/>
</dbReference>
<dbReference type="PANTHER" id="PTHR33337">
    <property type="entry name" value="GFA DOMAIN-CONTAINING PROTEIN"/>
    <property type="match status" value="1"/>
</dbReference>
<dbReference type="Proteomes" id="UP000799436">
    <property type="component" value="Unassembled WGS sequence"/>
</dbReference>
<protein>
    <recommendedName>
        <fullName evidence="5">CENP-V/GFA domain-containing protein</fullName>
    </recommendedName>
</protein>
<evidence type="ECO:0000256" key="1">
    <source>
        <dbReference type="ARBA" id="ARBA00005495"/>
    </source>
</evidence>
<keyword evidence="7" id="KW-1185">Reference proteome</keyword>
<feature type="domain" description="CENP-V/GFA" evidence="5">
    <location>
        <begin position="2"/>
        <end position="123"/>
    </location>
</feature>
<dbReference type="InterPro" id="IPR011057">
    <property type="entry name" value="Mss4-like_sf"/>
</dbReference>
<keyword evidence="4" id="KW-0456">Lyase</keyword>
<name>A0A6G1LGK2_9PEZI</name>
<dbReference type="GO" id="GO:0046872">
    <property type="term" value="F:metal ion binding"/>
    <property type="evidence" value="ECO:0007669"/>
    <property type="project" value="UniProtKB-KW"/>
</dbReference>
<accession>A0A6G1LGK2</accession>
<organism evidence="6 7">
    <name type="scientific">Teratosphaeria nubilosa</name>
    <dbReference type="NCBI Taxonomy" id="161662"/>
    <lineage>
        <taxon>Eukaryota</taxon>
        <taxon>Fungi</taxon>
        <taxon>Dikarya</taxon>
        <taxon>Ascomycota</taxon>
        <taxon>Pezizomycotina</taxon>
        <taxon>Dothideomycetes</taxon>
        <taxon>Dothideomycetidae</taxon>
        <taxon>Mycosphaerellales</taxon>
        <taxon>Teratosphaeriaceae</taxon>
        <taxon>Teratosphaeria</taxon>
    </lineage>
</organism>
<dbReference type="OrthoDB" id="428768at2759"/>
<sequence>MAKGSCNCGEYKHEYSGEPVAVAICHCIPCIKTAGQNGSLNTLVKTDNLRPDSIPSTHTLRRESGKNVTYDICNTCGTIMTVRAEAMEGLTVFKTGTLDDPAEVEKHNKPVQEIFTRNRPSWCDAFPGCEQEEGQ</sequence>
<evidence type="ECO:0000313" key="7">
    <source>
        <dbReference type="Proteomes" id="UP000799436"/>
    </source>
</evidence>
<dbReference type="AlphaFoldDB" id="A0A6G1LGK2"/>
<dbReference type="PANTHER" id="PTHR33337:SF30">
    <property type="entry name" value="DUF636 DOMAIN PROTEIN (AFU_ORTHOLOGUE AFUA_1G03180)"/>
    <property type="match status" value="1"/>
</dbReference>
<dbReference type="PROSITE" id="PS51891">
    <property type="entry name" value="CENP_V_GFA"/>
    <property type="match status" value="1"/>
</dbReference>
<evidence type="ECO:0000313" key="6">
    <source>
        <dbReference type="EMBL" id="KAF2772005.1"/>
    </source>
</evidence>
<keyword evidence="2" id="KW-0479">Metal-binding</keyword>
<dbReference type="EMBL" id="ML995817">
    <property type="protein sequence ID" value="KAF2772005.1"/>
    <property type="molecule type" value="Genomic_DNA"/>
</dbReference>
<reference evidence="6" key="1">
    <citation type="journal article" date="2020" name="Stud. Mycol.">
        <title>101 Dothideomycetes genomes: a test case for predicting lifestyles and emergence of pathogens.</title>
        <authorList>
            <person name="Haridas S."/>
            <person name="Albert R."/>
            <person name="Binder M."/>
            <person name="Bloem J."/>
            <person name="Labutti K."/>
            <person name="Salamov A."/>
            <person name="Andreopoulos B."/>
            <person name="Baker S."/>
            <person name="Barry K."/>
            <person name="Bills G."/>
            <person name="Bluhm B."/>
            <person name="Cannon C."/>
            <person name="Castanera R."/>
            <person name="Culley D."/>
            <person name="Daum C."/>
            <person name="Ezra D."/>
            <person name="Gonzalez J."/>
            <person name="Henrissat B."/>
            <person name="Kuo A."/>
            <person name="Liang C."/>
            <person name="Lipzen A."/>
            <person name="Lutzoni F."/>
            <person name="Magnuson J."/>
            <person name="Mondo S."/>
            <person name="Nolan M."/>
            <person name="Ohm R."/>
            <person name="Pangilinan J."/>
            <person name="Park H.-J."/>
            <person name="Ramirez L."/>
            <person name="Alfaro M."/>
            <person name="Sun H."/>
            <person name="Tritt A."/>
            <person name="Yoshinaga Y."/>
            <person name="Zwiers L.-H."/>
            <person name="Turgeon B."/>
            <person name="Goodwin S."/>
            <person name="Spatafora J."/>
            <person name="Crous P."/>
            <person name="Grigoriev I."/>
        </authorList>
    </citation>
    <scope>NUCLEOTIDE SEQUENCE</scope>
    <source>
        <strain evidence="6">CBS 116005</strain>
    </source>
</reference>
<proteinExistence type="inferred from homology"/>
<evidence type="ECO:0000256" key="3">
    <source>
        <dbReference type="ARBA" id="ARBA00022833"/>
    </source>
</evidence>
<evidence type="ECO:0000259" key="5">
    <source>
        <dbReference type="PROSITE" id="PS51891"/>
    </source>
</evidence>
<dbReference type="Pfam" id="PF04828">
    <property type="entry name" value="GFA"/>
    <property type="match status" value="1"/>
</dbReference>
<keyword evidence="3" id="KW-0862">Zinc</keyword>
<dbReference type="GO" id="GO:0016846">
    <property type="term" value="F:carbon-sulfur lyase activity"/>
    <property type="evidence" value="ECO:0007669"/>
    <property type="project" value="InterPro"/>
</dbReference>
<evidence type="ECO:0000256" key="2">
    <source>
        <dbReference type="ARBA" id="ARBA00022723"/>
    </source>
</evidence>
<dbReference type="InterPro" id="IPR006913">
    <property type="entry name" value="CENP-V/GFA"/>
</dbReference>
<gene>
    <name evidence="6" type="ORF">EJ03DRAFT_325235</name>
</gene>
<comment type="similarity">
    <text evidence="1">Belongs to the Gfa family.</text>
</comment>
<dbReference type="Gene3D" id="3.90.1590.10">
    <property type="entry name" value="glutathione-dependent formaldehyde- activating enzyme (gfa)"/>
    <property type="match status" value="1"/>
</dbReference>
<evidence type="ECO:0000256" key="4">
    <source>
        <dbReference type="ARBA" id="ARBA00023239"/>
    </source>
</evidence>